<sequence length="134" mass="15121">MGLSIFNCGVFMKKISCNNRAVLVDGKPRYAPNVLGQLHFFEGITEAVIIAPDNPDNLLSPPMTDASIQHVSFIRITEGARLALLNDVEELPTNWRELTVLILHRRKYDGVVIDELFRVESRDPVADDDEDEEE</sequence>
<keyword evidence="2" id="KW-1185">Reference proteome</keyword>
<reference evidence="1 2" key="1">
    <citation type="submission" date="2019-02" db="EMBL/GenBank/DDBJ databases">
        <authorList>
            <person name="Webb C.J."/>
            <person name="Sharma R."/>
            <person name="Berg J.A."/>
            <person name="Payne A.M."/>
            <person name="Fajardo C.P."/>
            <person name="Breakwell D.P."/>
            <person name="Hope S."/>
            <person name="Grose J.H."/>
        </authorList>
    </citation>
    <scope>NUCLEOTIDE SEQUENCE [LARGE SCALE GENOMIC DNA]</scope>
</reference>
<dbReference type="EMBL" id="MK514282">
    <property type="protein sequence ID" value="QBP07634.1"/>
    <property type="molecule type" value="Genomic_DNA"/>
</dbReference>
<evidence type="ECO:0000313" key="1">
    <source>
        <dbReference type="EMBL" id="QBP07634.1"/>
    </source>
</evidence>
<dbReference type="Proteomes" id="UP000295398">
    <property type="component" value="Segment"/>
</dbReference>
<name>A0A482IL60_9CAUD</name>
<evidence type="ECO:0000313" key="2">
    <source>
        <dbReference type="Proteomes" id="UP000295398"/>
    </source>
</evidence>
<gene>
    <name evidence="1" type="ORF">DERBICUS_208</name>
</gene>
<accession>A0A482IL60</accession>
<protein>
    <submittedName>
        <fullName evidence="1">Uncharacterized protein</fullName>
    </submittedName>
</protein>
<proteinExistence type="predicted"/>
<organism evidence="1 2">
    <name type="scientific">Erwinia phage Derbicus</name>
    <dbReference type="NCBI Taxonomy" id="2530027"/>
    <lineage>
        <taxon>Viruses</taxon>
        <taxon>Duplodnaviria</taxon>
        <taxon>Heunggongvirae</taxon>
        <taxon>Uroviricota</taxon>
        <taxon>Caudoviricetes</taxon>
        <taxon>Chimalliviridae</taxon>
        <taxon>Derbicusvirus</taxon>
        <taxon>Derbicusvirus derbicus</taxon>
    </lineage>
</organism>